<protein>
    <submittedName>
        <fullName evidence="1">Uncharacterized protein</fullName>
    </submittedName>
</protein>
<evidence type="ECO:0000313" key="1">
    <source>
        <dbReference type="EMBL" id="KAF2636919.1"/>
    </source>
</evidence>
<sequence>MLEGGIQSNIGIQVQELQSIKTLQALVQANTTKPTSAAANTTSEFQIQRNTVLQIQQNGVDLRASNQKVASQLKSPSEKGLATVSMAQLLEISQVKSLQGGGTADENTLQMLVKEVEDGTKQNMANLAAAQSQCGRK</sequence>
<keyword evidence="2" id="KW-1185">Reference proteome</keyword>
<proteinExistence type="predicted"/>
<name>A0A6A6RN12_9PLEO</name>
<organism evidence="1 2">
    <name type="scientific">Massarina eburnea CBS 473.64</name>
    <dbReference type="NCBI Taxonomy" id="1395130"/>
    <lineage>
        <taxon>Eukaryota</taxon>
        <taxon>Fungi</taxon>
        <taxon>Dikarya</taxon>
        <taxon>Ascomycota</taxon>
        <taxon>Pezizomycotina</taxon>
        <taxon>Dothideomycetes</taxon>
        <taxon>Pleosporomycetidae</taxon>
        <taxon>Pleosporales</taxon>
        <taxon>Massarineae</taxon>
        <taxon>Massarinaceae</taxon>
        <taxon>Massarina</taxon>
    </lineage>
</organism>
<evidence type="ECO:0000313" key="2">
    <source>
        <dbReference type="Proteomes" id="UP000799753"/>
    </source>
</evidence>
<dbReference type="EMBL" id="MU006796">
    <property type="protein sequence ID" value="KAF2636919.1"/>
    <property type="molecule type" value="Genomic_DNA"/>
</dbReference>
<accession>A0A6A6RN12</accession>
<dbReference type="AlphaFoldDB" id="A0A6A6RN12"/>
<dbReference type="OrthoDB" id="3638982at2759"/>
<dbReference type="Proteomes" id="UP000799753">
    <property type="component" value="Unassembled WGS sequence"/>
</dbReference>
<reference evidence="1" key="1">
    <citation type="journal article" date="2020" name="Stud. Mycol.">
        <title>101 Dothideomycetes genomes: a test case for predicting lifestyles and emergence of pathogens.</title>
        <authorList>
            <person name="Haridas S."/>
            <person name="Albert R."/>
            <person name="Binder M."/>
            <person name="Bloem J."/>
            <person name="Labutti K."/>
            <person name="Salamov A."/>
            <person name="Andreopoulos B."/>
            <person name="Baker S."/>
            <person name="Barry K."/>
            <person name="Bills G."/>
            <person name="Bluhm B."/>
            <person name="Cannon C."/>
            <person name="Castanera R."/>
            <person name="Culley D."/>
            <person name="Daum C."/>
            <person name="Ezra D."/>
            <person name="Gonzalez J."/>
            <person name="Henrissat B."/>
            <person name="Kuo A."/>
            <person name="Liang C."/>
            <person name="Lipzen A."/>
            <person name="Lutzoni F."/>
            <person name="Magnuson J."/>
            <person name="Mondo S."/>
            <person name="Nolan M."/>
            <person name="Ohm R."/>
            <person name="Pangilinan J."/>
            <person name="Park H.-J."/>
            <person name="Ramirez L."/>
            <person name="Alfaro M."/>
            <person name="Sun H."/>
            <person name="Tritt A."/>
            <person name="Yoshinaga Y."/>
            <person name="Zwiers L.-H."/>
            <person name="Turgeon B."/>
            <person name="Goodwin S."/>
            <person name="Spatafora J."/>
            <person name="Crous P."/>
            <person name="Grigoriev I."/>
        </authorList>
    </citation>
    <scope>NUCLEOTIDE SEQUENCE</scope>
    <source>
        <strain evidence="1">CBS 473.64</strain>
    </source>
</reference>
<gene>
    <name evidence="1" type="ORF">P280DRAFT_459295</name>
</gene>